<dbReference type="Pfam" id="PF14827">
    <property type="entry name" value="dCache_3"/>
    <property type="match status" value="1"/>
</dbReference>
<dbReference type="InterPro" id="IPR004089">
    <property type="entry name" value="MCPsignal_dom"/>
</dbReference>
<dbReference type="PANTHER" id="PTHR32089">
    <property type="entry name" value="METHYL-ACCEPTING CHEMOTAXIS PROTEIN MCPB"/>
    <property type="match status" value="1"/>
</dbReference>
<comment type="similarity">
    <text evidence="4">Belongs to the methyl-accepting chemotaxis (MCP) protein family.</text>
</comment>
<dbReference type="Proteomes" id="UP001283366">
    <property type="component" value="Unassembled WGS sequence"/>
</dbReference>
<dbReference type="GO" id="GO:0004888">
    <property type="term" value="F:transmembrane signaling receptor activity"/>
    <property type="evidence" value="ECO:0007669"/>
    <property type="project" value="InterPro"/>
</dbReference>
<dbReference type="Proteomes" id="UP000196125">
    <property type="component" value="Unassembled WGS sequence"/>
</dbReference>
<organism evidence="12 13">
    <name type="scientific">Vibrio mangrovi</name>
    <dbReference type="NCBI Taxonomy" id="474394"/>
    <lineage>
        <taxon>Bacteria</taxon>
        <taxon>Pseudomonadati</taxon>
        <taxon>Pseudomonadota</taxon>
        <taxon>Gammaproteobacteria</taxon>
        <taxon>Vibrionales</taxon>
        <taxon>Vibrionaceae</taxon>
        <taxon>Vibrio</taxon>
    </lineage>
</organism>
<sequence length="763" mass="84420">MKHVSLLVRFSVTGFISIILICFLFLWGTIRLAQQLSDDFISGEMVGLEQQFNAQIDSMLAQSKLAVDTIAALPEVQQAVALHDKNALSRLFDAQWPDIRAAGVRQFQFHLPPAYSLYRVHKPEKSGDDLSSFRHTVVDVNTLHQSVAGIEEGVAGIGLRYVRPVSFEGQHVGSVEFGMSLNRDTFADLLSDKLLDLTIRVHHSGELKTVIQPQSGDVFSLKQEQYQQVLSGNTLNINMSLHEHSMVVRAFPLKDYSGRIIGIVEISHDISPLQAVIWSDVKMLMLYGLLSALVVALGLVWMTRHSIKPVQQIITAIDQMVEGQQGLGARLEQSGPQEINQLTQGFNRFCDKLQSTFEQMSDSVNHMAMQSEHLSKESVMSDKGMKDQKEEIIHISTAMTEMTATVHEVAQSIVQAAEAASHANDKAQSGREVLQLAIEQMLHLAESIQQTGTLSMQVHEATTAIASILEVIQGISEQTNLLALNAAIEAARAGDQGRGFAVVANEVRDLAQKTQGSTEEIRQKIAMLKNSVNETVTVIKSSQEQAQKSVDDIQSTGEVIRDMEQSVSQIHDMNTHIATASEQQAHVSDEINANVSNIHELSEVTAESSLRTAKLAAQIARDIEILSSECATFAGDSDLQKLKQAKTSHLAWKTKIRSYLAGLTQMSQQEAVSHKECRFGCWYESAGRQKFSHIPASSAIDQPHMELHRTIQEIIHAKENGNLQQAENLYKDIEKHSARVVSLLDEIIHHVESQESSRHHLSG</sequence>
<dbReference type="SMART" id="SM00304">
    <property type="entry name" value="HAMP"/>
    <property type="match status" value="1"/>
</dbReference>
<evidence type="ECO:0000259" key="9">
    <source>
        <dbReference type="PROSITE" id="PS50192"/>
    </source>
</evidence>
<evidence type="ECO:0000256" key="6">
    <source>
        <dbReference type="SAM" id="Coils"/>
    </source>
</evidence>
<evidence type="ECO:0000313" key="14">
    <source>
        <dbReference type="Proteomes" id="UP001283366"/>
    </source>
</evidence>
<evidence type="ECO:0000259" key="8">
    <source>
        <dbReference type="PROSITE" id="PS50111"/>
    </source>
</evidence>
<dbReference type="Gene3D" id="1.20.120.30">
    <property type="entry name" value="Aspartate receptor, ligand-binding domain"/>
    <property type="match status" value="1"/>
</dbReference>
<dbReference type="PANTHER" id="PTHR32089:SF112">
    <property type="entry name" value="LYSOZYME-LIKE PROTEIN-RELATED"/>
    <property type="match status" value="1"/>
</dbReference>
<keyword evidence="7" id="KW-0472">Membrane</keyword>
<reference evidence="12 13" key="1">
    <citation type="submission" date="2017-05" db="EMBL/GenBank/DDBJ databases">
        <authorList>
            <person name="Song R."/>
            <person name="Chenine A.L."/>
            <person name="Ruprecht R.M."/>
        </authorList>
    </citation>
    <scope>NUCLEOTIDE SEQUENCE [LARGE SCALE GENOMIC DNA]</scope>
    <source>
        <strain evidence="12 13">CECT 7927</strain>
    </source>
</reference>
<dbReference type="EMBL" id="JAWRCO010000002">
    <property type="protein sequence ID" value="MDW6005282.1"/>
    <property type="molecule type" value="Genomic_DNA"/>
</dbReference>
<dbReference type="InterPro" id="IPR000727">
    <property type="entry name" value="T_SNARE_dom"/>
</dbReference>
<keyword evidence="7" id="KW-1133">Transmembrane helix</keyword>
<dbReference type="Gene3D" id="1.10.287.950">
    <property type="entry name" value="Methyl-accepting chemotaxis protein"/>
    <property type="match status" value="1"/>
</dbReference>
<keyword evidence="2" id="KW-0997">Cell inner membrane</keyword>
<dbReference type="CDD" id="cd06225">
    <property type="entry name" value="HAMP"/>
    <property type="match status" value="1"/>
</dbReference>
<dbReference type="PROSITE" id="PS50885">
    <property type="entry name" value="HAMP"/>
    <property type="match status" value="1"/>
</dbReference>
<feature type="domain" description="T-SNARE coiled-coil homology" evidence="9">
    <location>
        <begin position="550"/>
        <end position="612"/>
    </location>
</feature>
<feature type="domain" description="HAMP" evidence="10">
    <location>
        <begin position="304"/>
        <end position="358"/>
    </location>
</feature>
<dbReference type="InterPro" id="IPR025991">
    <property type="entry name" value="Chemoreceptor_zinc-bind_dom"/>
</dbReference>
<dbReference type="SUPFAM" id="SSF103190">
    <property type="entry name" value="Sensory domain-like"/>
    <property type="match status" value="1"/>
</dbReference>
<dbReference type="Pfam" id="PF13682">
    <property type="entry name" value="CZB"/>
    <property type="match status" value="1"/>
</dbReference>
<evidence type="ECO:0000256" key="1">
    <source>
        <dbReference type="ARBA" id="ARBA00004429"/>
    </source>
</evidence>
<feature type="domain" description="Methyl-accepting transducer" evidence="8">
    <location>
        <begin position="363"/>
        <end position="599"/>
    </location>
</feature>
<dbReference type="FunFam" id="1.10.287.950:FF:000001">
    <property type="entry name" value="Methyl-accepting chemotaxis sensory transducer"/>
    <property type="match status" value="1"/>
</dbReference>
<keyword evidence="3 5" id="KW-0807">Transducer</keyword>
<evidence type="ECO:0000259" key="10">
    <source>
        <dbReference type="PROSITE" id="PS50885"/>
    </source>
</evidence>
<evidence type="ECO:0000313" key="11">
    <source>
        <dbReference type="EMBL" id="MDW6005282.1"/>
    </source>
</evidence>
<dbReference type="SUPFAM" id="SSF58104">
    <property type="entry name" value="Methyl-accepting chemotaxis protein (MCP) signaling domain"/>
    <property type="match status" value="1"/>
</dbReference>
<accession>A0A1Y6IZ45</accession>
<dbReference type="Gene3D" id="3.30.450.20">
    <property type="entry name" value="PAS domain"/>
    <property type="match status" value="1"/>
</dbReference>
<protein>
    <submittedName>
        <fullName evidence="11 12">Methyl-accepting chemotaxis protein</fullName>
    </submittedName>
</protein>
<dbReference type="GO" id="GO:0007165">
    <property type="term" value="P:signal transduction"/>
    <property type="evidence" value="ECO:0007669"/>
    <property type="project" value="UniProtKB-KW"/>
</dbReference>
<dbReference type="GO" id="GO:0005886">
    <property type="term" value="C:plasma membrane"/>
    <property type="evidence" value="ECO:0007669"/>
    <property type="project" value="UniProtKB-SubCell"/>
</dbReference>
<name>A0A1Y6IZ45_9VIBR</name>
<dbReference type="EMBL" id="FXXI01000014">
    <property type="protein sequence ID" value="SMS02908.1"/>
    <property type="molecule type" value="Genomic_DNA"/>
</dbReference>
<keyword evidence="6" id="KW-0175">Coiled coil</keyword>
<keyword evidence="7" id="KW-0812">Transmembrane</keyword>
<reference evidence="11 14" key="2">
    <citation type="submission" date="2023-11" db="EMBL/GenBank/DDBJ databases">
        <title>Plant-associative lifestyle of Vibrio porteresiae and its evolutionary dynamics.</title>
        <authorList>
            <person name="Rameshkumar N."/>
            <person name="Kirti K."/>
        </authorList>
    </citation>
    <scope>NUCLEOTIDE SEQUENCE [LARGE SCALE GENOMIC DNA]</scope>
    <source>
        <strain evidence="11 14">MSSRF38</strain>
    </source>
</reference>
<dbReference type="GO" id="GO:0006935">
    <property type="term" value="P:chemotaxis"/>
    <property type="evidence" value="ECO:0007669"/>
    <property type="project" value="InterPro"/>
</dbReference>
<evidence type="ECO:0000256" key="4">
    <source>
        <dbReference type="ARBA" id="ARBA00029447"/>
    </source>
</evidence>
<dbReference type="InterPro" id="IPR004090">
    <property type="entry name" value="Chemotax_Me-accpt_rcpt"/>
</dbReference>
<dbReference type="SMART" id="SM00283">
    <property type="entry name" value="MA"/>
    <property type="match status" value="1"/>
</dbReference>
<dbReference type="Pfam" id="PF00672">
    <property type="entry name" value="HAMP"/>
    <property type="match status" value="1"/>
</dbReference>
<dbReference type="InterPro" id="IPR029150">
    <property type="entry name" value="dCache_3"/>
</dbReference>
<dbReference type="CDD" id="cd11386">
    <property type="entry name" value="MCP_signal"/>
    <property type="match status" value="1"/>
</dbReference>
<dbReference type="InterPro" id="IPR029151">
    <property type="entry name" value="Sensor-like_sf"/>
</dbReference>
<keyword evidence="2" id="KW-1003">Cell membrane</keyword>
<feature type="transmembrane region" description="Helical" evidence="7">
    <location>
        <begin position="284"/>
        <end position="302"/>
    </location>
</feature>
<dbReference type="Pfam" id="PF00015">
    <property type="entry name" value="MCPsignal"/>
    <property type="match status" value="1"/>
</dbReference>
<feature type="transmembrane region" description="Helical" evidence="7">
    <location>
        <begin position="6"/>
        <end position="27"/>
    </location>
</feature>
<proteinExistence type="inferred from homology"/>
<dbReference type="RefSeq" id="WP_159457481.1">
    <property type="nucleotide sequence ID" value="NZ_AP024884.1"/>
</dbReference>
<comment type="subcellular location">
    <subcellularLocation>
        <location evidence="1">Cell inner membrane</location>
        <topology evidence="1">Multi-pass membrane protein</topology>
    </subcellularLocation>
</comment>
<evidence type="ECO:0000313" key="12">
    <source>
        <dbReference type="EMBL" id="SMS02908.1"/>
    </source>
</evidence>
<dbReference type="AlphaFoldDB" id="A0A1Y6IZ45"/>
<evidence type="ECO:0000256" key="5">
    <source>
        <dbReference type="PROSITE-ProRule" id="PRU00284"/>
    </source>
</evidence>
<evidence type="ECO:0000256" key="3">
    <source>
        <dbReference type="ARBA" id="ARBA00023224"/>
    </source>
</evidence>
<dbReference type="PROSITE" id="PS50111">
    <property type="entry name" value="CHEMOTAXIS_TRANSDUC_2"/>
    <property type="match status" value="1"/>
</dbReference>
<dbReference type="PROSITE" id="PS50192">
    <property type="entry name" value="T_SNARE"/>
    <property type="match status" value="1"/>
</dbReference>
<gene>
    <name evidence="12" type="primary">ctpH_5</name>
    <name evidence="11" type="ORF">SBX37_20660</name>
    <name evidence="12" type="ORF">VIM7927_04269</name>
</gene>
<evidence type="ECO:0000313" key="13">
    <source>
        <dbReference type="Proteomes" id="UP000196125"/>
    </source>
</evidence>
<dbReference type="PRINTS" id="PR00260">
    <property type="entry name" value="CHEMTRNSDUCR"/>
</dbReference>
<keyword evidence="14" id="KW-1185">Reference proteome</keyword>
<dbReference type="InterPro" id="IPR003660">
    <property type="entry name" value="HAMP_dom"/>
</dbReference>
<evidence type="ECO:0000256" key="2">
    <source>
        <dbReference type="ARBA" id="ARBA00022519"/>
    </source>
</evidence>
<feature type="coiled-coil region" evidence="6">
    <location>
        <begin position="716"/>
        <end position="746"/>
    </location>
</feature>
<evidence type="ECO:0000256" key="7">
    <source>
        <dbReference type="SAM" id="Phobius"/>
    </source>
</evidence>
<dbReference type="OrthoDB" id="7054443at2"/>